<protein>
    <submittedName>
        <fullName evidence="1">Uncharacterized protein</fullName>
    </submittedName>
</protein>
<name>A0A0G1U515_9BACT</name>
<comment type="caution">
    <text evidence="1">The sequence shown here is derived from an EMBL/GenBank/DDBJ whole genome shotgun (WGS) entry which is preliminary data.</text>
</comment>
<organism evidence="1 2">
    <name type="scientific">Candidatus Wolfebacteria bacterium GW2011_GWA2_47_9b</name>
    <dbReference type="NCBI Taxonomy" id="1619005"/>
    <lineage>
        <taxon>Bacteria</taxon>
        <taxon>Candidatus Wolfeibacteriota</taxon>
    </lineage>
</organism>
<dbReference type="Proteomes" id="UP000033882">
    <property type="component" value="Unassembled WGS sequence"/>
</dbReference>
<gene>
    <name evidence="1" type="ORF">UY19_C0018G0006</name>
</gene>
<dbReference type="EMBL" id="LCPB01000018">
    <property type="protein sequence ID" value="KKU89161.1"/>
    <property type="molecule type" value="Genomic_DNA"/>
</dbReference>
<dbReference type="AlphaFoldDB" id="A0A0G1U515"/>
<reference evidence="1 2" key="1">
    <citation type="journal article" date="2015" name="Nature">
        <title>rRNA introns, odd ribosomes, and small enigmatic genomes across a large radiation of phyla.</title>
        <authorList>
            <person name="Brown C.T."/>
            <person name="Hug L.A."/>
            <person name="Thomas B.C."/>
            <person name="Sharon I."/>
            <person name="Castelle C.J."/>
            <person name="Singh A."/>
            <person name="Wilkins M.J."/>
            <person name="Williams K.H."/>
            <person name="Banfield J.F."/>
        </authorList>
    </citation>
    <scope>NUCLEOTIDE SEQUENCE [LARGE SCALE GENOMIC DNA]</scope>
</reference>
<evidence type="ECO:0000313" key="1">
    <source>
        <dbReference type="EMBL" id="KKU89161.1"/>
    </source>
</evidence>
<proteinExistence type="predicted"/>
<sequence length="148" mass="16132">MITPPGRSQAKKKRVTTLLSNKKATRWGRFCFCSRLEPIGSSAKIIAVAVDHGAPRFLGAQLLVILEHCLGGDEPVATMRAFALLALGRPRTLRTFGMFVSLHGGGEAYRSENLAPRTGAAKYAKPNIFKTPHRLPPSRADGRPDVLR</sequence>
<accession>A0A0G1U515</accession>
<evidence type="ECO:0000313" key="2">
    <source>
        <dbReference type="Proteomes" id="UP000033882"/>
    </source>
</evidence>